<keyword evidence="5" id="KW-1185">Reference proteome</keyword>
<dbReference type="GO" id="GO:0008168">
    <property type="term" value="F:methyltransferase activity"/>
    <property type="evidence" value="ECO:0007669"/>
    <property type="project" value="UniProtKB-KW"/>
</dbReference>
<dbReference type="Proteomes" id="UP001596060">
    <property type="component" value="Unassembled WGS sequence"/>
</dbReference>
<dbReference type="InterPro" id="IPR029063">
    <property type="entry name" value="SAM-dependent_MTases_sf"/>
</dbReference>
<dbReference type="EC" id="2.1.1.-" evidence="4"/>
<protein>
    <submittedName>
        <fullName evidence="4">Class I SAM-dependent methyltransferase</fullName>
        <ecNumber evidence="4">2.1.1.-</ecNumber>
    </submittedName>
</protein>
<evidence type="ECO:0000313" key="4">
    <source>
        <dbReference type="EMBL" id="MFC5508148.1"/>
    </source>
</evidence>
<dbReference type="RefSeq" id="WP_066717984.1">
    <property type="nucleotide sequence ID" value="NZ_JBHSLU010000082.1"/>
</dbReference>
<organism evidence="4 5">
    <name type="scientific">Bosea massiliensis</name>
    <dbReference type="NCBI Taxonomy" id="151419"/>
    <lineage>
        <taxon>Bacteria</taxon>
        <taxon>Pseudomonadati</taxon>
        <taxon>Pseudomonadota</taxon>
        <taxon>Alphaproteobacteria</taxon>
        <taxon>Hyphomicrobiales</taxon>
        <taxon>Boseaceae</taxon>
        <taxon>Bosea</taxon>
    </lineage>
</organism>
<dbReference type="EMBL" id="JBHSLU010000082">
    <property type="protein sequence ID" value="MFC5508148.1"/>
    <property type="molecule type" value="Genomic_DNA"/>
</dbReference>
<keyword evidence="2 4" id="KW-0808">Transferase</keyword>
<name>A0ABW0P8H8_9HYPH</name>
<sequence>MPTRREPEDDPDAAFWNRAARAYSRSAIKDPAGYERTLSSTLDLLSAGDRVLELGCGTGETALRLAPSIGHITGTDVSHEMIAIAEARKAAAACPNATFTVANGCDPPRPDASFDAVLAFNLLHLIADRPRLLESVARALKPGGLFITKTPCLSEMNAVIRLAIPLMQYIGKAPSLSFFTADELTREVTAGGFSIIDRTRHGSGRTDFRVFLAARKPGP</sequence>
<gene>
    <name evidence="4" type="ORF">ACFPN9_23180</name>
</gene>
<dbReference type="SUPFAM" id="SSF53335">
    <property type="entry name" value="S-adenosyl-L-methionine-dependent methyltransferases"/>
    <property type="match status" value="1"/>
</dbReference>
<proteinExistence type="predicted"/>
<dbReference type="InterPro" id="IPR041698">
    <property type="entry name" value="Methyltransf_25"/>
</dbReference>
<evidence type="ECO:0000313" key="5">
    <source>
        <dbReference type="Proteomes" id="UP001596060"/>
    </source>
</evidence>
<dbReference type="PANTHER" id="PTHR43861:SF1">
    <property type="entry name" value="TRANS-ACONITATE 2-METHYLTRANSFERASE"/>
    <property type="match status" value="1"/>
</dbReference>
<dbReference type="GO" id="GO:0032259">
    <property type="term" value="P:methylation"/>
    <property type="evidence" value="ECO:0007669"/>
    <property type="project" value="UniProtKB-KW"/>
</dbReference>
<evidence type="ECO:0000256" key="1">
    <source>
        <dbReference type="ARBA" id="ARBA00022603"/>
    </source>
</evidence>
<dbReference type="PANTHER" id="PTHR43861">
    <property type="entry name" value="TRANS-ACONITATE 2-METHYLTRANSFERASE-RELATED"/>
    <property type="match status" value="1"/>
</dbReference>
<dbReference type="CDD" id="cd02440">
    <property type="entry name" value="AdoMet_MTases"/>
    <property type="match status" value="1"/>
</dbReference>
<accession>A0ABW0P8H8</accession>
<dbReference type="Gene3D" id="3.40.50.150">
    <property type="entry name" value="Vaccinia Virus protein VP39"/>
    <property type="match status" value="1"/>
</dbReference>
<feature type="domain" description="Methyltransferase" evidence="3">
    <location>
        <begin position="51"/>
        <end position="144"/>
    </location>
</feature>
<dbReference type="Pfam" id="PF13649">
    <property type="entry name" value="Methyltransf_25"/>
    <property type="match status" value="1"/>
</dbReference>
<evidence type="ECO:0000259" key="3">
    <source>
        <dbReference type="Pfam" id="PF13649"/>
    </source>
</evidence>
<comment type="caution">
    <text evidence="4">The sequence shown here is derived from an EMBL/GenBank/DDBJ whole genome shotgun (WGS) entry which is preliminary data.</text>
</comment>
<keyword evidence="1 4" id="KW-0489">Methyltransferase</keyword>
<reference evidence="5" key="1">
    <citation type="journal article" date="2019" name="Int. J. Syst. Evol. Microbiol.">
        <title>The Global Catalogue of Microorganisms (GCM) 10K type strain sequencing project: providing services to taxonomists for standard genome sequencing and annotation.</title>
        <authorList>
            <consortium name="The Broad Institute Genomics Platform"/>
            <consortium name="The Broad Institute Genome Sequencing Center for Infectious Disease"/>
            <person name="Wu L."/>
            <person name="Ma J."/>
        </authorList>
    </citation>
    <scope>NUCLEOTIDE SEQUENCE [LARGE SCALE GENOMIC DNA]</scope>
    <source>
        <strain evidence="5">CCUG 43117</strain>
    </source>
</reference>
<evidence type="ECO:0000256" key="2">
    <source>
        <dbReference type="ARBA" id="ARBA00022679"/>
    </source>
</evidence>